<protein>
    <submittedName>
        <fullName evidence="4">Sel1 repeat family protein</fullName>
    </submittedName>
</protein>
<keyword evidence="2" id="KW-0677">Repeat</keyword>
<keyword evidence="3" id="KW-0812">Transmembrane</keyword>
<dbReference type="AlphaFoldDB" id="A0A937W3A1"/>
<evidence type="ECO:0000256" key="1">
    <source>
        <dbReference type="ARBA" id="ARBA00008486"/>
    </source>
</evidence>
<feature type="transmembrane region" description="Helical" evidence="3">
    <location>
        <begin position="263"/>
        <end position="282"/>
    </location>
</feature>
<comment type="similarity">
    <text evidence="1">Belongs to the hcp beta-lactamase family.</text>
</comment>
<feature type="transmembrane region" description="Helical" evidence="3">
    <location>
        <begin position="81"/>
        <end position="98"/>
    </location>
</feature>
<feature type="transmembrane region" description="Helical" evidence="3">
    <location>
        <begin position="294"/>
        <end position="317"/>
    </location>
</feature>
<gene>
    <name evidence="4" type="ORF">FJZ47_11255</name>
</gene>
<evidence type="ECO:0000313" key="5">
    <source>
        <dbReference type="Proteomes" id="UP000712673"/>
    </source>
</evidence>
<dbReference type="Gene3D" id="1.25.40.10">
    <property type="entry name" value="Tetratricopeptide repeat domain"/>
    <property type="match status" value="1"/>
</dbReference>
<sequence length="615" mass="67034">MASRHTRSAPPRLSPLRLALLCTLLLAGVALLPRATAHSGLAAALWGAVGVLLLCQGLLYRQIARTGRLLHYTYVARPVHYVQPLLQGCIYAYWGWYWPEVYPYMPLIIAQLLFAYVLDMLVCWWRRDTWLLSFGPVPITLSTNLFLWFKDEWFFLQFLLVAVGVLGKEFIKWTRDGRRTHIFNPSALTLFLFSLGLIATQSTSSISWAEEVATTLTRPTHIYLQIFLVGLVVQALFSVTLMTLAAATALYIMNLLYTGSTGLYYFVDTNIPAAVFLGLHLLVTDPATSPRTTFGKLVLGGMYGASVFGLYGLLGWLGAPRFYDKLLCVPVLNLSVRWLDRLGLALAAWSSALPVTRFTWSLRQQNLVHMAVWAVLFGVMLTTGFLSKAHPGRDPAFWRQACEAGEAASCQTWIRMLSGVCNRDVATACDELGQAFHEGRLVPRAPREAGISLGRACDLGLREGCIHLQSFVQGDGEGVLQQACQGRDGASCLILGSLHAHGLGVRQDAARAVTLFHQACTYGSAFGCGQLGASHVRGEGTVVDYAKAIASFEQGCRGQHALSCAHAATMYRRGLAGAADEARARQRFQQACALGLQSACPGATGSPVAGRTPGL</sequence>
<reference evidence="4" key="1">
    <citation type="submission" date="2019-03" db="EMBL/GenBank/DDBJ databases">
        <title>Lake Tanganyika Metagenome-Assembled Genomes (MAGs).</title>
        <authorList>
            <person name="Tran P."/>
        </authorList>
    </citation>
    <scope>NUCLEOTIDE SEQUENCE</scope>
    <source>
        <strain evidence="4">K_DeepCast_65m_m2_066</strain>
    </source>
</reference>
<dbReference type="Proteomes" id="UP000712673">
    <property type="component" value="Unassembled WGS sequence"/>
</dbReference>
<feature type="transmembrane region" description="Helical" evidence="3">
    <location>
        <begin position="104"/>
        <end position="122"/>
    </location>
</feature>
<feature type="transmembrane region" description="Helical" evidence="3">
    <location>
        <begin position="41"/>
        <end position="60"/>
    </location>
</feature>
<dbReference type="PANTHER" id="PTHR13891:SF1">
    <property type="entry name" value="CYTOCHROME C OXIDASE ASSEMBLY FACTOR 7"/>
    <property type="match status" value="1"/>
</dbReference>
<proteinExistence type="inferred from homology"/>
<keyword evidence="3" id="KW-0472">Membrane</keyword>
<comment type="caution">
    <text evidence="4">The sequence shown here is derived from an EMBL/GenBank/DDBJ whole genome shotgun (WGS) entry which is preliminary data.</text>
</comment>
<dbReference type="InterPro" id="IPR040239">
    <property type="entry name" value="HcpB-like"/>
</dbReference>
<feature type="transmembrane region" description="Helical" evidence="3">
    <location>
        <begin position="183"/>
        <end position="202"/>
    </location>
</feature>
<dbReference type="InterPro" id="IPR006597">
    <property type="entry name" value="Sel1-like"/>
</dbReference>
<dbReference type="InterPro" id="IPR011990">
    <property type="entry name" value="TPR-like_helical_dom_sf"/>
</dbReference>
<evidence type="ECO:0000256" key="3">
    <source>
        <dbReference type="SAM" id="Phobius"/>
    </source>
</evidence>
<evidence type="ECO:0000256" key="2">
    <source>
        <dbReference type="ARBA" id="ARBA00022737"/>
    </source>
</evidence>
<organism evidence="4 5">
    <name type="scientific">Tectimicrobiota bacterium</name>
    <dbReference type="NCBI Taxonomy" id="2528274"/>
    <lineage>
        <taxon>Bacteria</taxon>
        <taxon>Pseudomonadati</taxon>
        <taxon>Nitrospinota/Tectimicrobiota group</taxon>
        <taxon>Candidatus Tectimicrobiota</taxon>
    </lineage>
</organism>
<feature type="transmembrane region" description="Helical" evidence="3">
    <location>
        <begin position="153"/>
        <end position="171"/>
    </location>
</feature>
<feature type="transmembrane region" description="Helical" evidence="3">
    <location>
        <begin position="222"/>
        <end position="251"/>
    </location>
</feature>
<evidence type="ECO:0000313" key="4">
    <source>
        <dbReference type="EMBL" id="MBM3224366.1"/>
    </source>
</evidence>
<feature type="transmembrane region" description="Helical" evidence="3">
    <location>
        <begin position="129"/>
        <end position="147"/>
    </location>
</feature>
<accession>A0A937W3A1</accession>
<keyword evidence="3" id="KW-1133">Transmembrane helix</keyword>
<feature type="transmembrane region" description="Helical" evidence="3">
    <location>
        <begin position="367"/>
        <end position="386"/>
    </location>
</feature>
<dbReference type="SUPFAM" id="SSF81901">
    <property type="entry name" value="HCP-like"/>
    <property type="match status" value="1"/>
</dbReference>
<name>A0A937W3A1_UNCTE</name>
<dbReference type="SMART" id="SM00671">
    <property type="entry name" value="SEL1"/>
    <property type="match status" value="4"/>
</dbReference>
<dbReference type="EMBL" id="VGLS01000309">
    <property type="protein sequence ID" value="MBM3224366.1"/>
    <property type="molecule type" value="Genomic_DNA"/>
</dbReference>
<dbReference type="PANTHER" id="PTHR13891">
    <property type="entry name" value="CYTOCHROME C OXIDASE ASSEMBLY FACTOR 7"/>
    <property type="match status" value="1"/>
</dbReference>